<dbReference type="PANTHER" id="PTHR30273:SF2">
    <property type="entry name" value="PROTEIN FECR"/>
    <property type="match status" value="1"/>
</dbReference>
<evidence type="ECO:0000259" key="1">
    <source>
        <dbReference type="Pfam" id="PF04773"/>
    </source>
</evidence>
<dbReference type="Proteomes" id="UP000315700">
    <property type="component" value="Chromosome"/>
</dbReference>
<dbReference type="KEGG" id="ccos:Pan44_40440"/>
<evidence type="ECO:0000313" key="2">
    <source>
        <dbReference type="EMBL" id="QDT55995.1"/>
    </source>
</evidence>
<dbReference type="Pfam" id="PF04773">
    <property type="entry name" value="FecR"/>
    <property type="match status" value="1"/>
</dbReference>
<proteinExistence type="predicted"/>
<gene>
    <name evidence="2" type="ORF">Pan44_40440</name>
</gene>
<dbReference type="InterPro" id="IPR012373">
    <property type="entry name" value="Ferrdict_sens_TM"/>
</dbReference>
<evidence type="ECO:0000313" key="3">
    <source>
        <dbReference type="Proteomes" id="UP000315700"/>
    </source>
</evidence>
<dbReference type="EMBL" id="CP036271">
    <property type="protein sequence ID" value="QDT55995.1"/>
    <property type="molecule type" value="Genomic_DNA"/>
</dbReference>
<dbReference type="Gene3D" id="2.60.120.1440">
    <property type="match status" value="1"/>
</dbReference>
<dbReference type="PANTHER" id="PTHR30273">
    <property type="entry name" value="PERIPLASMIC SIGNAL SENSOR AND SIGMA FACTOR ACTIVATOR FECR-RELATED"/>
    <property type="match status" value="1"/>
</dbReference>
<sequence>MNSHPSPTSAERDEFDRLLAAVLDGSITPAQHERLDGLLLRSVSLRDRYLELTGLHIDLLEMGRPHVGHSLPAAPVQTRWPKRSVSSLAALGLLGAVGVMWFNGGRHDVKSRPADGGREVAAAEAKAVVIDEAASARIYGQAFSPAPGQSLAYGEELILKQGLLAVTFPSGARAVLESPCIFSATGPETLLLRAGRCSVHAPPGAEGFRVETPSALIVDLGTRFAVDVEMGGETTLKVVEGAASLESRGTKESQPRLLKQGDAAYVDHDARQLAAPPEGIDVNFVDRLPDRVVRYDATTGPGGHAEELLTVTVQRAGKVETYGRDDLIRSRLSNFAGIEKSSVLCVLLGASDPLGEKRLELLNDWSLVTGVVNPARRGVIPELNGSEGIEVTFDEPVTNGPGPDIVLFDLHLLVHGESGDPVWITPVEPPPGVEPLRITAFDLDLTCPQALELCDYQVYDATAPIRSMQELQEATLKSRIPRCMRAKCLATAIDLSAMGYQPGARVTRLLLQHDATDVSAIDPVLIVGLPAVGE</sequence>
<dbReference type="AlphaFoldDB" id="A0A517SIP8"/>
<protein>
    <submittedName>
        <fullName evidence="2">FecR protein</fullName>
    </submittedName>
</protein>
<organism evidence="2 3">
    <name type="scientific">Caulifigura coniformis</name>
    <dbReference type="NCBI Taxonomy" id="2527983"/>
    <lineage>
        <taxon>Bacteria</taxon>
        <taxon>Pseudomonadati</taxon>
        <taxon>Planctomycetota</taxon>
        <taxon>Planctomycetia</taxon>
        <taxon>Planctomycetales</taxon>
        <taxon>Planctomycetaceae</taxon>
        <taxon>Caulifigura</taxon>
    </lineage>
</organism>
<dbReference type="RefSeq" id="WP_197453496.1">
    <property type="nucleotide sequence ID" value="NZ_CP036271.1"/>
</dbReference>
<dbReference type="GO" id="GO:0016989">
    <property type="term" value="F:sigma factor antagonist activity"/>
    <property type="evidence" value="ECO:0007669"/>
    <property type="project" value="TreeGrafter"/>
</dbReference>
<keyword evidence="3" id="KW-1185">Reference proteome</keyword>
<feature type="domain" description="FecR protein" evidence="1">
    <location>
        <begin position="188"/>
        <end position="243"/>
    </location>
</feature>
<reference evidence="2 3" key="1">
    <citation type="submission" date="2019-02" db="EMBL/GenBank/DDBJ databases">
        <title>Deep-cultivation of Planctomycetes and their phenomic and genomic characterization uncovers novel biology.</title>
        <authorList>
            <person name="Wiegand S."/>
            <person name="Jogler M."/>
            <person name="Boedeker C."/>
            <person name="Pinto D."/>
            <person name="Vollmers J."/>
            <person name="Rivas-Marin E."/>
            <person name="Kohn T."/>
            <person name="Peeters S.H."/>
            <person name="Heuer A."/>
            <person name="Rast P."/>
            <person name="Oberbeckmann S."/>
            <person name="Bunk B."/>
            <person name="Jeske O."/>
            <person name="Meyerdierks A."/>
            <person name="Storesund J.E."/>
            <person name="Kallscheuer N."/>
            <person name="Luecker S."/>
            <person name="Lage O.M."/>
            <person name="Pohl T."/>
            <person name="Merkel B.J."/>
            <person name="Hornburger P."/>
            <person name="Mueller R.-W."/>
            <person name="Bruemmer F."/>
            <person name="Labrenz M."/>
            <person name="Spormann A.M."/>
            <person name="Op den Camp H."/>
            <person name="Overmann J."/>
            <person name="Amann R."/>
            <person name="Jetten M.S.M."/>
            <person name="Mascher T."/>
            <person name="Medema M.H."/>
            <person name="Devos D.P."/>
            <person name="Kaster A.-K."/>
            <person name="Ovreas L."/>
            <person name="Rohde M."/>
            <person name="Galperin M.Y."/>
            <person name="Jogler C."/>
        </authorList>
    </citation>
    <scope>NUCLEOTIDE SEQUENCE [LARGE SCALE GENOMIC DNA]</scope>
    <source>
        <strain evidence="2 3">Pan44</strain>
    </source>
</reference>
<name>A0A517SIP8_9PLAN</name>
<dbReference type="InParanoid" id="A0A517SIP8"/>
<accession>A0A517SIP8</accession>
<dbReference type="InterPro" id="IPR006860">
    <property type="entry name" value="FecR"/>
</dbReference>